<proteinExistence type="inferred from homology"/>
<dbReference type="OrthoDB" id="9786489at2"/>
<dbReference type="Pfam" id="PF14693">
    <property type="entry name" value="Ribosomal_TL5_C"/>
    <property type="match status" value="1"/>
</dbReference>
<feature type="domain" description="Large ribosomal subunit protein bL25 beta" evidence="7">
    <location>
        <begin position="107"/>
        <end position="189"/>
    </location>
</feature>
<keyword evidence="4 5" id="KW-0687">Ribonucleoprotein</keyword>
<dbReference type="RefSeq" id="WP_111727812.1">
    <property type="nucleotide sequence ID" value="NZ_QHKO01000001.1"/>
</dbReference>
<evidence type="ECO:0000313" key="8">
    <source>
        <dbReference type="EMBL" id="RAL24640.1"/>
    </source>
</evidence>
<keyword evidence="9" id="KW-1185">Reference proteome</keyword>
<dbReference type="GO" id="GO:0008097">
    <property type="term" value="F:5S rRNA binding"/>
    <property type="evidence" value="ECO:0007669"/>
    <property type="project" value="InterPro"/>
</dbReference>
<dbReference type="SUPFAM" id="SSF50715">
    <property type="entry name" value="Ribosomal protein L25-like"/>
    <property type="match status" value="1"/>
</dbReference>
<evidence type="ECO:0000256" key="4">
    <source>
        <dbReference type="ARBA" id="ARBA00023274"/>
    </source>
</evidence>
<dbReference type="PANTHER" id="PTHR33284">
    <property type="entry name" value="RIBOSOMAL PROTEIN L25/GLN-TRNA SYNTHETASE, ANTI-CODON-BINDING DOMAIN-CONTAINING PROTEIN"/>
    <property type="match status" value="1"/>
</dbReference>
<feature type="domain" description="Large ribosomal subunit protein bL25 L25" evidence="6">
    <location>
        <begin position="9"/>
        <end position="98"/>
    </location>
</feature>
<evidence type="ECO:0000259" key="6">
    <source>
        <dbReference type="Pfam" id="PF01386"/>
    </source>
</evidence>
<dbReference type="Proteomes" id="UP000249169">
    <property type="component" value="Unassembled WGS sequence"/>
</dbReference>
<dbReference type="InterPro" id="IPR011035">
    <property type="entry name" value="Ribosomal_bL25/Gln-tRNA_synth"/>
</dbReference>
<dbReference type="NCBIfam" id="TIGR00731">
    <property type="entry name" value="bL25_bact_ctc"/>
    <property type="match status" value="1"/>
</dbReference>
<dbReference type="Gene3D" id="2.170.120.20">
    <property type="entry name" value="Ribosomal protein L25, beta domain"/>
    <property type="match status" value="1"/>
</dbReference>
<evidence type="ECO:0000313" key="9">
    <source>
        <dbReference type="Proteomes" id="UP000249169"/>
    </source>
</evidence>
<protein>
    <recommendedName>
        <fullName evidence="5">Large ribosomal subunit protein bL25</fullName>
    </recommendedName>
    <alternativeName>
        <fullName evidence="5">General stress protein CTC</fullName>
    </alternativeName>
</protein>
<dbReference type="InterPro" id="IPR037121">
    <property type="entry name" value="Ribosomal_bL25_C"/>
</dbReference>
<comment type="caution">
    <text evidence="8">The sequence shown here is derived from an EMBL/GenBank/DDBJ whole genome shotgun (WGS) entry which is preliminary data.</text>
</comment>
<dbReference type="GO" id="GO:0006412">
    <property type="term" value="P:translation"/>
    <property type="evidence" value="ECO:0007669"/>
    <property type="project" value="UniProtKB-UniRule"/>
</dbReference>
<sequence>MASKNNPTLNATVRAESGKGVARKLRAQGLIPAICYGSTTDNVSLAMDPAEFDKIMDTKLQINSVFNIALDNGTTIENVMLRDYQFDPIRRVVIHADLVAVDMDVPVEVKVPIEPTGRAKGVRMGGRLRIIQPDVKVAARPGDIPEAIVIDVTELAPEGAIMAGELSYPEGVEPAFKMDYALIRIQMPRKKVTKEEDAKAKKAKKAS</sequence>
<dbReference type="PANTHER" id="PTHR33284:SF1">
    <property type="entry name" value="RIBOSOMAL PROTEIN L25_GLN-TRNA SYNTHETASE, ANTI-CODON-BINDING DOMAIN-CONTAINING PROTEIN"/>
    <property type="match status" value="1"/>
</dbReference>
<accession>A0A328CAP3</accession>
<reference evidence="8 9" key="1">
    <citation type="submission" date="2018-05" db="EMBL/GenBank/DDBJ databases">
        <title>Lujinxingia marina gen. nov. sp. nov., a new facultative anaerobic member of the class Deltaproteobacteria, and proposal of Lujinxingaceae fam. nov.</title>
        <authorList>
            <person name="Li C.-M."/>
        </authorList>
    </citation>
    <scope>NUCLEOTIDE SEQUENCE [LARGE SCALE GENOMIC DNA]</scope>
    <source>
        <strain evidence="8 9">B210</strain>
    </source>
</reference>
<keyword evidence="2 5" id="KW-0694">RNA-binding</keyword>
<comment type="similarity">
    <text evidence="5">Belongs to the bacterial ribosomal protein bL25 family. CTC subfamily.</text>
</comment>
<dbReference type="InterPro" id="IPR029751">
    <property type="entry name" value="Ribosomal_L25_dom"/>
</dbReference>
<evidence type="ECO:0000256" key="1">
    <source>
        <dbReference type="ARBA" id="ARBA00022730"/>
    </source>
</evidence>
<evidence type="ECO:0000256" key="2">
    <source>
        <dbReference type="ARBA" id="ARBA00022884"/>
    </source>
</evidence>
<gene>
    <name evidence="5" type="primary">rplY</name>
    <name evidence="5" type="synonym">ctc</name>
    <name evidence="8" type="ORF">DL240_00055</name>
</gene>
<dbReference type="Pfam" id="PF01386">
    <property type="entry name" value="Ribosomal_L25p"/>
    <property type="match status" value="1"/>
</dbReference>
<evidence type="ECO:0000259" key="7">
    <source>
        <dbReference type="Pfam" id="PF14693"/>
    </source>
</evidence>
<dbReference type="HAMAP" id="MF_01334">
    <property type="entry name" value="Ribosomal_bL25_CTC"/>
    <property type="match status" value="1"/>
</dbReference>
<dbReference type="AlphaFoldDB" id="A0A328CAP3"/>
<dbReference type="InterPro" id="IPR001021">
    <property type="entry name" value="Ribosomal_bL25_long"/>
</dbReference>
<evidence type="ECO:0000256" key="3">
    <source>
        <dbReference type="ARBA" id="ARBA00022980"/>
    </source>
</evidence>
<dbReference type="InterPro" id="IPR020056">
    <property type="entry name" value="Rbsml_bL25/Gln-tRNA_synth_N"/>
</dbReference>
<keyword evidence="3 5" id="KW-0689">Ribosomal protein</keyword>
<name>A0A328CAP3_9DELT</name>
<dbReference type="Gene3D" id="2.40.240.10">
    <property type="entry name" value="Ribosomal Protein L25, Chain P"/>
    <property type="match status" value="1"/>
</dbReference>
<dbReference type="InterPro" id="IPR020057">
    <property type="entry name" value="Ribosomal_bL25_b-dom"/>
</dbReference>
<dbReference type="InterPro" id="IPR020930">
    <property type="entry name" value="Ribosomal_uL5_bac-type"/>
</dbReference>
<comment type="function">
    <text evidence="5">This is one of the proteins that binds to the 5S RNA in the ribosome where it forms part of the central protuberance.</text>
</comment>
<dbReference type="CDD" id="cd00495">
    <property type="entry name" value="Ribosomal_L25_TL5_CTC"/>
    <property type="match status" value="1"/>
</dbReference>
<comment type="subunit">
    <text evidence="5">Part of the 50S ribosomal subunit; part of the 5S rRNA/L5/L18/L25 subcomplex. Contacts the 5S rRNA. Binds to the 5S rRNA independently of L5 and L18.</text>
</comment>
<evidence type="ECO:0000256" key="5">
    <source>
        <dbReference type="HAMAP-Rule" id="MF_01334"/>
    </source>
</evidence>
<organism evidence="8 9">
    <name type="scientific">Lujinxingia litoralis</name>
    <dbReference type="NCBI Taxonomy" id="2211119"/>
    <lineage>
        <taxon>Bacteria</taxon>
        <taxon>Deltaproteobacteria</taxon>
        <taxon>Bradymonadales</taxon>
        <taxon>Lujinxingiaceae</taxon>
        <taxon>Lujinxingia</taxon>
    </lineage>
</organism>
<dbReference type="GO" id="GO:0022625">
    <property type="term" value="C:cytosolic large ribosomal subunit"/>
    <property type="evidence" value="ECO:0007669"/>
    <property type="project" value="TreeGrafter"/>
</dbReference>
<keyword evidence="1 5" id="KW-0699">rRNA-binding</keyword>
<dbReference type="EMBL" id="QHKO01000001">
    <property type="protein sequence ID" value="RAL24640.1"/>
    <property type="molecule type" value="Genomic_DNA"/>
</dbReference>
<dbReference type="GO" id="GO:0003735">
    <property type="term" value="F:structural constituent of ribosome"/>
    <property type="evidence" value="ECO:0007669"/>
    <property type="project" value="InterPro"/>
</dbReference>